<evidence type="ECO:0000256" key="15">
    <source>
        <dbReference type="PIRNR" id="PIRNR004638"/>
    </source>
</evidence>
<feature type="transmembrane region" description="Helical" evidence="14">
    <location>
        <begin position="152"/>
        <end position="173"/>
    </location>
</feature>
<comment type="catalytic activity">
    <reaction evidence="13 14 15">
        <text>protoporphyrinogen IX + 3 A = protoporphyrin IX + 3 AH2</text>
        <dbReference type="Rhea" id="RHEA:62000"/>
        <dbReference type="ChEBI" id="CHEBI:13193"/>
        <dbReference type="ChEBI" id="CHEBI:17499"/>
        <dbReference type="ChEBI" id="CHEBI:57306"/>
        <dbReference type="ChEBI" id="CHEBI:57307"/>
    </reaction>
</comment>
<keyword evidence="11 14" id="KW-0408">Iron</keyword>
<dbReference type="RefSeq" id="WP_130019597.1">
    <property type="nucleotide sequence ID" value="NZ_SEWF01000004.1"/>
</dbReference>
<dbReference type="OrthoDB" id="9800824at2"/>
<keyword evidence="5 14" id="KW-1003">Cell membrane</keyword>
<keyword evidence="10 14" id="KW-0560">Oxidoreductase</keyword>
<evidence type="ECO:0000256" key="4">
    <source>
        <dbReference type="ARBA" id="ARBA00017504"/>
    </source>
</evidence>
<accession>A0A4Q5M3X0</accession>
<evidence type="ECO:0000256" key="12">
    <source>
        <dbReference type="ARBA" id="ARBA00023136"/>
    </source>
</evidence>
<keyword evidence="7 14" id="KW-0812">Transmembrane</keyword>
<evidence type="ECO:0000256" key="11">
    <source>
        <dbReference type="ARBA" id="ARBA00023004"/>
    </source>
</evidence>
<dbReference type="EC" id="1.3.99.-" evidence="14 15"/>
<evidence type="ECO:0000256" key="6">
    <source>
        <dbReference type="ARBA" id="ARBA00022617"/>
    </source>
</evidence>
<comment type="function">
    <text evidence="14 15">Catalyzes the oxidation of protoporphyrinogen IX to protoporphyrin IX.</text>
</comment>
<dbReference type="EMBL" id="SEWF01000004">
    <property type="protein sequence ID" value="RYU97021.1"/>
    <property type="molecule type" value="Genomic_DNA"/>
</dbReference>
<dbReference type="GO" id="GO:0070818">
    <property type="term" value="F:protoporphyrinogen oxidase activity"/>
    <property type="evidence" value="ECO:0007669"/>
    <property type="project" value="UniProtKB-UniRule"/>
</dbReference>
<dbReference type="HAMAP" id="MF_02239">
    <property type="entry name" value="HemJ"/>
    <property type="match status" value="1"/>
</dbReference>
<evidence type="ECO:0000256" key="3">
    <source>
        <dbReference type="ARBA" id="ARBA00006501"/>
    </source>
</evidence>
<evidence type="ECO:0000256" key="9">
    <source>
        <dbReference type="ARBA" id="ARBA00022989"/>
    </source>
</evidence>
<evidence type="ECO:0000313" key="17">
    <source>
        <dbReference type="Proteomes" id="UP000293162"/>
    </source>
</evidence>
<evidence type="ECO:0000256" key="8">
    <source>
        <dbReference type="ARBA" id="ARBA00022723"/>
    </source>
</evidence>
<evidence type="ECO:0000313" key="16">
    <source>
        <dbReference type="EMBL" id="RYU97021.1"/>
    </source>
</evidence>
<dbReference type="GO" id="GO:0006782">
    <property type="term" value="P:protoporphyrinogen IX biosynthetic process"/>
    <property type="evidence" value="ECO:0007669"/>
    <property type="project" value="UniProtKB-UniRule"/>
</dbReference>
<organism evidence="16 17">
    <name type="scientific">Emticicia agri</name>
    <dbReference type="NCBI Taxonomy" id="2492393"/>
    <lineage>
        <taxon>Bacteria</taxon>
        <taxon>Pseudomonadati</taxon>
        <taxon>Bacteroidota</taxon>
        <taxon>Cytophagia</taxon>
        <taxon>Cytophagales</taxon>
        <taxon>Leadbetterellaceae</taxon>
        <taxon>Emticicia</taxon>
    </lineage>
</organism>
<keyword evidence="8 14" id="KW-0479">Metal-binding</keyword>
<proteinExistence type="inferred from homology"/>
<feature type="transmembrane region" description="Helical" evidence="14">
    <location>
        <begin position="12"/>
        <end position="32"/>
    </location>
</feature>
<dbReference type="UniPathway" id="UPA00251">
    <property type="reaction ID" value="UER00324"/>
</dbReference>
<dbReference type="InterPro" id="IPR005265">
    <property type="entry name" value="HemJ-like"/>
</dbReference>
<dbReference type="NCBIfam" id="TIGR00701">
    <property type="entry name" value="protoporphyrinogen oxidase HemJ"/>
    <property type="match status" value="1"/>
</dbReference>
<feature type="binding site" description="axial binding residue" evidence="14">
    <location>
        <position position="91"/>
    </location>
    <ligand>
        <name>heme</name>
        <dbReference type="ChEBI" id="CHEBI:30413"/>
    </ligand>
    <ligandPart>
        <name>Fe</name>
        <dbReference type="ChEBI" id="CHEBI:18248"/>
    </ligandPart>
</feature>
<comment type="similarity">
    <text evidence="3 14 15">Belongs to the HemJ family.</text>
</comment>
<comment type="subcellular location">
    <subcellularLocation>
        <location evidence="1 14">Cell membrane</location>
        <topology evidence="1 14">Multi-pass membrane protein</topology>
    </subcellularLocation>
</comment>
<evidence type="ECO:0000256" key="14">
    <source>
        <dbReference type="HAMAP-Rule" id="MF_02239"/>
    </source>
</evidence>
<reference evidence="16 17" key="1">
    <citation type="submission" date="2019-02" db="EMBL/GenBank/DDBJ databases">
        <title>Bacterial novel species Emticicia sp. 17J42-9 isolated from soil.</title>
        <authorList>
            <person name="Jung H.-Y."/>
        </authorList>
    </citation>
    <scope>NUCLEOTIDE SEQUENCE [LARGE SCALE GENOMIC DNA]</scope>
    <source>
        <strain evidence="16 17">17J42-9</strain>
    </source>
</reference>
<evidence type="ECO:0000256" key="5">
    <source>
        <dbReference type="ARBA" id="ARBA00022475"/>
    </source>
</evidence>
<sequence length="180" mass="21457">MLHLYLKSLHIVGFVSWFAGLFYLVRIFVYYAEAEQKPEHLREAFKKDYLLMQKRAYKIICNPAMMITWTFGILMLVNSPYFLQQGWLHVKLVLLVLLTGYHIFCKKTIERLERGEKYMVFNSFQYRLLNELPTLFLISIVLLAVVKNLINFAYLFLGIIAFGFLLFLAARAYRKHRERK</sequence>
<dbReference type="Pfam" id="PF03653">
    <property type="entry name" value="UPF0093"/>
    <property type="match status" value="1"/>
</dbReference>
<dbReference type="GO" id="GO:0005886">
    <property type="term" value="C:plasma membrane"/>
    <property type="evidence" value="ECO:0007669"/>
    <property type="project" value="UniProtKB-SubCell"/>
</dbReference>
<comment type="caution">
    <text evidence="16">The sequence shown here is derived from an EMBL/GenBank/DDBJ whole genome shotgun (WGS) entry which is preliminary data.</text>
</comment>
<comment type="subunit">
    <text evidence="14">Homodimer.</text>
</comment>
<feature type="binding site" description="axial binding residue" evidence="14">
    <location>
        <position position="10"/>
    </location>
    <ligand>
        <name>heme</name>
        <dbReference type="ChEBI" id="CHEBI:30413"/>
    </ligand>
    <ligandPart>
        <name>Fe</name>
        <dbReference type="ChEBI" id="CHEBI:18248"/>
    </ligandPart>
</feature>
<feature type="transmembrane region" description="Helical" evidence="14">
    <location>
        <begin position="126"/>
        <end position="146"/>
    </location>
</feature>
<evidence type="ECO:0000256" key="2">
    <source>
        <dbReference type="ARBA" id="ARBA00005073"/>
    </source>
</evidence>
<keyword evidence="12 14" id="KW-0472">Membrane</keyword>
<evidence type="ECO:0000256" key="1">
    <source>
        <dbReference type="ARBA" id="ARBA00004651"/>
    </source>
</evidence>
<keyword evidence="17" id="KW-1185">Reference proteome</keyword>
<evidence type="ECO:0000256" key="10">
    <source>
        <dbReference type="ARBA" id="ARBA00023002"/>
    </source>
</evidence>
<dbReference type="AlphaFoldDB" id="A0A4Q5M3X0"/>
<evidence type="ECO:0000256" key="13">
    <source>
        <dbReference type="ARBA" id="ARBA00048390"/>
    </source>
</evidence>
<dbReference type="PIRSF" id="PIRSF004638">
    <property type="entry name" value="UCP004638"/>
    <property type="match status" value="1"/>
</dbReference>
<dbReference type="GO" id="GO:0046872">
    <property type="term" value="F:metal ion binding"/>
    <property type="evidence" value="ECO:0007669"/>
    <property type="project" value="UniProtKB-UniRule"/>
</dbReference>
<dbReference type="PANTHER" id="PTHR40255:SF1">
    <property type="entry name" value="PROTOPORPHYRINOGEN IX OXIDASE"/>
    <property type="match status" value="1"/>
</dbReference>
<feature type="transmembrane region" description="Helical" evidence="14">
    <location>
        <begin position="56"/>
        <end position="76"/>
    </location>
</feature>
<keyword evidence="9 14" id="KW-1133">Transmembrane helix</keyword>
<comment type="cofactor">
    <cofactor evidence="14 15">
        <name>heme b</name>
        <dbReference type="ChEBI" id="CHEBI:60344"/>
    </cofactor>
    <text evidence="14 15">Binds 1 heme b (iron(II)-protoporphyrin IX) group per subunit.</text>
</comment>
<dbReference type="PANTHER" id="PTHR40255">
    <property type="entry name" value="UPF0093 MEMBRANE PROTEIN SLR1790"/>
    <property type="match status" value="1"/>
</dbReference>
<feature type="transmembrane region" description="Helical" evidence="14">
    <location>
        <begin position="88"/>
        <end position="105"/>
    </location>
</feature>
<protein>
    <recommendedName>
        <fullName evidence="4 14">Protoporphyrinogen IX oxidase</fullName>
        <shortName evidence="14">PPO</shortName>
        <ecNumber evidence="14 15">1.3.99.-</ecNumber>
    </recommendedName>
</protein>
<gene>
    <name evidence="16" type="primary">hemJ</name>
    <name evidence="16" type="ORF">EWM59_03675</name>
</gene>
<name>A0A4Q5M3X0_9BACT</name>
<evidence type="ECO:0000256" key="7">
    <source>
        <dbReference type="ARBA" id="ARBA00022692"/>
    </source>
</evidence>
<dbReference type="Proteomes" id="UP000293162">
    <property type="component" value="Unassembled WGS sequence"/>
</dbReference>
<keyword evidence="6 14" id="KW-0349">Heme</keyword>
<comment type="pathway">
    <text evidence="2 14 15">Porphyrin-containing compound metabolism; protoporphyrin-IX biosynthesis; protoporphyrin-IX from protoporphyrinogen-IX: step 1/1.</text>
</comment>